<dbReference type="EMBL" id="GBRH01265703">
    <property type="protein sequence ID" value="JAD32192.1"/>
    <property type="molecule type" value="Transcribed_RNA"/>
</dbReference>
<dbReference type="AlphaFoldDB" id="A0A0A9QLK5"/>
<name>A0A0A9QLK5_ARUDO</name>
<proteinExistence type="predicted"/>
<reference evidence="1" key="1">
    <citation type="submission" date="2014-09" db="EMBL/GenBank/DDBJ databases">
        <authorList>
            <person name="Magalhaes I.L.F."/>
            <person name="Oliveira U."/>
            <person name="Santos F.R."/>
            <person name="Vidigal T.H.D.A."/>
            <person name="Brescovit A.D."/>
            <person name="Santos A.J."/>
        </authorList>
    </citation>
    <scope>NUCLEOTIDE SEQUENCE</scope>
    <source>
        <tissue evidence="1">Shoot tissue taken approximately 20 cm above the soil surface</tissue>
    </source>
</reference>
<protein>
    <submittedName>
        <fullName evidence="1">Uncharacterized protein</fullName>
    </submittedName>
</protein>
<organism evidence="1">
    <name type="scientific">Arundo donax</name>
    <name type="common">Giant reed</name>
    <name type="synonym">Donax arundinaceus</name>
    <dbReference type="NCBI Taxonomy" id="35708"/>
    <lineage>
        <taxon>Eukaryota</taxon>
        <taxon>Viridiplantae</taxon>
        <taxon>Streptophyta</taxon>
        <taxon>Embryophyta</taxon>
        <taxon>Tracheophyta</taxon>
        <taxon>Spermatophyta</taxon>
        <taxon>Magnoliopsida</taxon>
        <taxon>Liliopsida</taxon>
        <taxon>Poales</taxon>
        <taxon>Poaceae</taxon>
        <taxon>PACMAD clade</taxon>
        <taxon>Arundinoideae</taxon>
        <taxon>Arundineae</taxon>
        <taxon>Arundo</taxon>
    </lineage>
</organism>
<accession>A0A0A9QLK5</accession>
<evidence type="ECO:0000313" key="1">
    <source>
        <dbReference type="EMBL" id="JAD32192.1"/>
    </source>
</evidence>
<sequence>MLLLLCSSDAYSRLSTMQATVLSRHFLSEALRRTTRRNVRNLIGVLFTVKPDVASDPTFLERSVLLKGTSPATTPEDLTEGCFALDVKAAVIVRDSRPLSVQDWLCLPRPEKLALPKTWHLALCTGDVLL</sequence>
<reference evidence="1" key="2">
    <citation type="journal article" date="2015" name="Data Brief">
        <title>Shoot transcriptome of the giant reed, Arundo donax.</title>
        <authorList>
            <person name="Barrero R.A."/>
            <person name="Guerrero F.D."/>
            <person name="Moolhuijzen P."/>
            <person name="Goolsby J.A."/>
            <person name="Tidwell J."/>
            <person name="Bellgard S.E."/>
            <person name="Bellgard M.I."/>
        </authorList>
    </citation>
    <scope>NUCLEOTIDE SEQUENCE</scope>
    <source>
        <tissue evidence="1">Shoot tissue taken approximately 20 cm above the soil surface</tissue>
    </source>
</reference>